<evidence type="ECO:0000256" key="1">
    <source>
        <dbReference type="ARBA" id="ARBA00004477"/>
    </source>
</evidence>
<name>A0A8J1TX26_OWEFU</name>
<feature type="transmembrane region" description="Helical" evidence="12">
    <location>
        <begin position="183"/>
        <end position="208"/>
    </location>
</feature>
<evidence type="ECO:0000256" key="3">
    <source>
        <dbReference type="ARBA" id="ARBA00022448"/>
    </source>
</evidence>
<accession>A0A8J1TX26</accession>
<evidence type="ECO:0000256" key="11">
    <source>
        <dbReference type="ARBA" id="ARBA00023303"/>
    </source>
</evidence>
<dbReference type="PROSITE" id="PS51013">
    <property type="entry name" value="PANNEXIN"/>
    <property type="match status" value="1"/>
</dbReference>
<dbReference type="GO" id="GO:0034220">
    <property type="term" value="P:monoatomic ion transmembrane transport"/>
    <property type="evidence" value="ECO:0007669"/>
    <property type="project" value="UniProtKB-KW"/>
</dbReference>
<dbReference type="InterPro" id="IPR039099">
    <property type="entry name" value="Pannexin"/>
</dbReference>
<keyword evidence="11 12" id="KW-0407">Ion channel</keyword>
<sequence length="343" mass="39821">MFLEALEILKTTSEVDMSYVTDFSAHSVVYMLTVYIPIIMGAFLFSQEHIGDKISCFPPPEMSEGTWLAVNSHCWVKGYWTSRSLHNLTNVDQPLEQILTQPQRFYSILLGAQAMFFILPLVLWNSLTKSTLLGILEATNHFLEDLAKGMKSKKKWVKIEKESHDKILQFHEITMDMAHSSKLAFSFCIRIVFELVLIGVFTFIQFMVYDYNPGKKFFCLLPEGVPSDIYCSVSMLDLLDKVWNANVICLFIAGGVDIAYLIMAILRIKMSQSDLFQSLPFDVGIPQRWKETWQSCWTKFSYKLLMLLYKENNAIMTQLYVLKSMPKQQLWNDHKDYYISQNY</sequence>
<evidence type="ECO:0000256" key="6">
    <source>
        <dbReference type="ARBA" id="ARBA00022824"/>
    </source>
</evidence>
<evidence type="ECO:0000256" key="7">
    <source>
        <dbReference type="ARBA" id="ARBA00022989"/>
    </source>
</evidence>
<evidence type="ECO:0000256" key="4">
    <source>
        <dbReference type="ARBA" id="ARBA00022475"/>
    </source>
</evidence>
<comment type="function">
    <text evidence="12">Structural component of the gap junctions.</text>
</comment>
<keyword evidence="14" id="KW-1185">Reference proteome</keyword>
<feature type="transmembrane region" description="Helical" evidence="12">
    <location>
        <begin position="27"/>
        <end position="45"/>
    </location>
</feature>
<organism evidence="13 14">
    <name type="scientific">Owenia fusiformis</name>
    <name type="common">Polychaete worm</name>
    <dbReference type="NCBI Taxonomy" id="6347"/>
    <lineage>
        <taxon>Eukaryota</taxon>
        <taxon>Metazoa</taxon>
        <taxon>Spiralia</taxon>
        <taxon>Lophotrochozoa</taxon>
        <taxon>Annelida</taxon>
        <taxon>Polychaeta</taxon>
        <taxon>Sedentaria</taxon>
        <taxon>Canalipalpata</taxon>
        <taxon>Sabellida</taxon>
        <taxon>Oweniida</taxon>
        <taxon>Oweniidae</taxon>
        <taxon>Owenia</taxon>
    </lineage>
</organism>
<evidence type="ECO:0000313" key="14">
    <source>
        <dbReference type="Proteomes" id="UP000749559"/>
    </source>
</evidence>
<evidence type="ECO:0000256" key="2">
    <source>
        <dbReference type="ARBA" id="ARBA00004651"/>
    </source>
</evidence>
<dbReference type="InterPro" id="IPR000990">
    <property type="entry name" value="Innexin"/>
</dbReference>
<evidence type="ECO:0000256" key="10">
    <source>
        <dbReference type="ARBA" id="ARBA00023180"/>
    </source>
</evidence>
<evidence type="ECO:0000256" key="8">
    <source>
        <dbReference type="ARBA" id="ARBA00023065"/>
    </source>
</evidence>
<gene>
    <name evidence="12" type="primary">inx</name>
    <name evidence="13" type="ORF">OFUS_LOCUS20791</name>
</gene>
<protein>
    <recommendedName>
        <fullName evidence="12">Innexin</fullName>
    </recommendedName>
</protein>
<dbReference type="GO" id="GO:0006812">
    <property type="term" value="P:monoatomic cation transport"/>
    <property type="evidence" value="ECO:0007669"/>
    <property type="project" value="InterPro"/>
</dbReference>
<dbReference type="EMBL" id="CAIIXF020000010">
    <property type="protein sequence ID" value="CAH1796372.1"/>
    <property type="molecule type" value="Genomic_DNA"/>
</dbReference>
<dbReference type="PANTHER" id="PTHR15759:SF6">
    <property type="entry name" value="INNEXIN"/>
    <property type="match status" value="1"/>
</dbReference>
<feature type="transmembrane region" description="Helical" evidence="12">
    <location>
        <begin position="243"/>
        <end position="266"/>
    </location>
</feature>
<keyword evidence="8 12" id="KW-0406">Ion transport</keyword>
<keyword evidence="4" id="KW-1003">Cell membrane</keyword>
<keyword evidence="10" id="KW-0325">Glycoprotein</keyword>
<evidence type="ECO:0000256" key="5">
    <source>
        <dbReference type="ARBA" id="ARBA00022692"/>
    </source>
</evidence>
<dbReference type="AlphaFoldDB" id="A0A8J1TX26"/>
<dbReference type="PANTHER" id="PTHR15759">
    <property type="entry name" value="PANNEXIN"/>
    <property type="match status" value="1"/>
</dbReference>
<feature type="transmembrane region" description="Helical" evidence="12">
    <location>
        <begin position="105"/>
        <end position="124"/>
    </location>
</feature>
<comment type="similarity">
    <text evidence="12">Belongs to the pannexin family.</text>
</comment>
<keyword evidence="7 12" id="KW-1133">Transmembrane helix</keyword>
<evidence type="ECO:0000256" key="12">
    <source>
        <dbReference type="RuleBase" id="RU010713"/>
    </source>
</evidence>
<keyword evidence="6" id="KW-0256">Endoplasmic reticulum</keyword>
<dbReference type="Proteomes" id="UP000749559">
    <property type="component" value="Unassembled WGS sequence"/>
</dbReference>
<reference evidence="13" key="1">
    <citation type="submission" date="2022-03" db="EMBL/GenBank/DDBJ databases">
        <authorList>
            <person name="Martin C."/>
        </authorList>
    </citation>
    <scope>NUCLEOTIDE SEQUENCE</scope>
</reference>
<dbReference type="GO" id="GO:0005789">
    <property type="term" value="C:endoplasmic reticulum membrane"/>
    <property type="evidence" value="ECO:0007669"/>
    <property type="project" value="UniProtKB-SubCell"/>
</dbReference>
<dbReference type="GO" id="GO:0005886">
    <property type="term" value="C:plasma membrane"/>
    <property type="evidence" value="ECO:0007669"/>
    <property type="project" value="UniProtKB-SubCell"/>
</dbReference>
<dbReference type="GO" id="GO:0032732">
    <property type="term" value="P:positive regulation of interleukin-1 production"/>
    <property type="evidence" value="ECO:0007669"/>
    <property type="project" value="InterPro"/>
</dbReference>
<dbReference type="GO" id="GO:0015267">
    <property type="term" value="F:channel activity"/>
    <property type="evidence" value="ECO:0007669"/>
    <property type="project" value="InterPro"/>
</dbReference>
<keyword evidence="9 12" id="KW-0472">Membrane</keyword>
<evidence type="ECO:0000313" key="13">
    <source>
        <dbReference type="EMBL" id="CAH1796372.1"/>
    </source>
</evidence>
<evidence type="ECO:0000256" key="9">
    <source>
        <dbReference type="ARBA" id="ARBA00023136"/>
    </source>
</evidence>
<comment type="subcellular location">
    <subcellularLocation>
        <location evidence="2 12">Cell membrane</location>
        <topology evidence="2 12">Multi-pass membrane protein</topology>
    </subcellularLocation>
    <subcellularLocation>
        <location evidence="1">Endoplasmic reticulum membrane</location>
        <topology evidence="1">Multi-pass membrane protein</topology>
    </subcellularLocation>
</comment>
<dbReference type="GO" id="GO:0005921">
    <property type="term" value="C:gap junction"/>
    <property type="evidence" value="ECO:0007669"/>
    <property type="project" value="UniProtKB-UniRule"/>
</dbReference>
<keyword evidence="3 12" id="KW-0813">Transport</keyword>
<keyword evidence="5 12" id="KW-0812">Transmembrane</keyword>
<comment type="caution">
    <text evidence="13">The sequence shown here is derived from an EMBL/GenBank/DDBJ whole genome shotgun (WGS) entry which is preliminary data.</text>
</comment>
<proteinExistence type="inferred from homology"/>
<dbReference type="Pfam" id="PF00876">
    <property type="entry name" value="Innexin"/>
    <property type="match status" value="1"/>
</dbReference>